<reference evidence="2 3" key="1">
    <citation type="journal article" date="2018" name="Nat. Ecol. Evol.">
        <title>Pezizomycetes genomes reveal the molecular basis of ectomycorrhizal truffle lifestyle.</title>
        <authorList>
            <person name="Murat C."/>
            <person name="Payen T."/>
            <person name="Noel B."/>
            <person name="Kuo A."/>
            <person name="Morin E."/>
            <person name="Chen J."/>
            <person name="Kohler A."/>
            <person name="Krizsan K."/>
            <person name="Balestrini R."/>
            <person name="Da Silva C."/>
            <person name="Montanini B."/>
            <person name="Hainaut M."/>
            <person name="Levati E."/>
            <person name="Barry K.W."/>
            <person name="Belfiori B."/>
            <person name="Cichocki N."/>
            <person name="Clum A."/>
            <person name="Dockter R.B."/>
            <person name="Fauchery L."/>
            <person name="Guy J."/>
            <person name="Iotti M."/>
            <person name="Le Tacon F."/>
            <person name="Lindquist E.A."/>
            <person name="Lipzen A."/>
            <person name="Malagnac F."/>
            <person name="Mello A."/>
            <person name="Molinier V."/>
            <person name="Miyauchi S."/>
            <person name="Poulain J."/>
            <person name="Riccioni C."/>
            <person name="Rubini A."/>
            <person name="Sitrit Y."/>
            <person name="Splivallo R."/>
            <person name="Traeger S."/>
            <person name="Wang M."/>
            <person name="Zifcakova L."/>
            <person name="Wipf D."/>
            <person name="Zambonelli A."/>
            <person name="Paolocci F."/>
            <person name="Nowrousian M."/>
            <person name="Ottonello S."/>
            <person name="Baldrian P."/>
            <person name="Spatafora J.W."/>
            <person name="Henrissat B."/>
            <person name="Nagy L.G."/>
            <person name="Aury J.M."/>
            <person name="Wincker P."/>
            <person name="Grigoriev I.V."/>
            <person name="Bonfante P."/>
            <person name="Martin F.M."/>
        </authorList>
    </citation>
    <scope>NUCLEOTIDE SEQUENCE [LARGE SCALE GENOMIC DNA]</scope>
    <source>
        <strain evidence="2 3">ATCC MYA-4762</strain>
    </source>
</reference>
<accession>A0A3N4M1R2</accession>
<keyword evidence="3" id="KW-1185">Reference proteome</keyword>
<dbReference type="STRING" id="1051890.A0A3N4M1R2"/>
<proteinExistence type="inferred from homology"/>
<dbReference type="EMBL" id="ML121531">
    <property type="protein sequence ID" value="RPB27332.1"/>
    <property type="molecule type" value="Genomic_DNA"/>
</dbReference>
<dbReference type="Pfam" id="PF07938">
    <property type="entry name" value="Fungal_lectin"/>
    <property type="match status" value="1"/>
</dbReference>
<dbReference type="Proteomes" id="UP000267821">
    <property type="component" value="Unassembled WGS sequence"/>
</dbReference>
<dbReference type="InterPro" id="IPR012475">
    <property type="entry name" value="Fungal_lectin"/>
</dbReference>
<dbReference type="AlphaFoldDB" id="A0A3N4M1R2"/>
<organism evidence="2 3">
    <name type="scientific">Terfezia boudieri ATCC MYA-4762</name>
    <dbReference type="NCBI Taxonomy" id="1051890"/>
    <lineage>
        <taxon>Eukaryota</taxon>
        <taxon>Fungi</taxon>
        <taxon>Dikarya</taxon>
        <taxon>Ascomycota</taxon>
        <taxon>Pezizomycotina</taxon>
        <taxon>Pezizomycetes</taxon>
        <taxon>Pezizales</taxon>
        <taxon>Pezizaceae</taxon>
        <taxon>Terfezia</taxon>
    </lineage>
</organism>
<dbReference type="OrthoDB" id="5273855at2759"/>
<name>A0A3N4M1R2_9PEZI</name>
<evidence type="ECO:0000313" key="3">
    <source>
        <dbReference type="Proteomes" id="UP000267821"/>
    </source>
</evidence>
<dbReference type="SUPFAM" id="SSF89372">
    <property type="entry name" value="Fucose-specific lectin"/>
    <property type="match status" value="1"/>
</dbReference>
<evidence type="ECO:0000313" key="2">
    <source>
        <dbReference type="EMBL" id="RPB27332.1"/>
    </source>
</evidence>
<gene>
    <name evidence="2" type="ORF">L211DRAFT_865549</name>
</gene>
<dbReference type="Gene3D" id="2.120.10.70">
    <property type="entry name" value="Fucose-specific lectin"/>
    <property type="match status" value="1"/>
</dbReference>
<evidence type="ECO:0000256" key="1">
    <source>
        <dbReference type="ARBA" id="ARBA00009042"/>
    </source>
</evidence>
<dbReference type="InParanoid" id="A0A3N4M1R2"/>
<comment type="similarity">
    <text evidence="1">Belongs to the fungal fucose-specific lectin family.</text>
</comment>
<sequence length="360" mass="40311">MSQAAVNVLPHTALAAVNTGARIKIYFQGETGGLYELSTEDDRVYVCNEVVIPKRLDGARVPRMFTPLAACSYDEGNEVRLYYLDEDSIIRELCWTMGHNGGMWYLGDLQLGAQRIMAAHYSDLAVVYFGGKFRLYYQTPKDNSIVEVCKNKNDLWVKGSTLHATATPGTRLAATVSAGNEELVNIYYQDKTLHPCVVIITPKETTVDTRRTSEIHLPHRAPLATLNHRMHTHDTLTSINVYTQLQDNLIGKLSRSSEDTDLEFDILGECGPLTSLAVVSGVTVDDDWVDGLRVFFLYQDGRMVSSGRESAVVVGKKAWSEVEEWMVEKRVTPVWPRGDWEGNLEWDGVDLDLGMKGEQE</sequence>
<protein>
    <submittedName>
        <fullName evidence="2">Uncharacterized protein</fullName>
    </submittedName>
</protein>